<name>A0A1L7N0X9_9CAUD</name>
<evidence type="ECO:0000313" key="2">
    <source>
        <dbReference type="Proteomes" id="UP000222831"/>
    </source>
</evidence>
<dbReference type="GeneID" id="40074553"/>
<reference evidence="1 2" key="1">
    <citation type="submission" date="2016-12" db="EMBL/GenBank/DDBJ databases">
        <title>Characterization of two jumbo phages RP12 and RP31 infecting the phytopathogen Ralstonia solanacearum.</title>
        <authorList>
            <person name="Kawasaki T."/>
            <person name="Yoshikawa G."/>
            <person name="Ogata H."/>
            <person name="Yamada T."/>
        </authorList>
    </citation>
    <scope>NUCLEOTIDE SEQUENCE [LARGE SCALE GENOMIC DNA]</scope>
    <source>
        <strain evidence="1 2">RP12</strain>
    </source>
</reference>
<evidence type="ECO:0000313" key="1">
    <source>
        <dbReference type="EMBL" id="BAW19132.1"/>
    </source>
</evidence>
<dbReference type="RefSeq" id="YP_009598851.1">
    <property type="nucleotide sequence ID" value="NC_041911.1"/>
</dbReference>
<sequence length="193" mass="22111">MNVPIGDDRYFMQGVDNLLLSEIPVYSDDEYELRWPLIQLSYPQLFSINMLGEMDTFLTSMPQQFEVEIEEAIDLACFYYCDWDSVVAITDEFLNEAIIEEARVGLIRNLGCAVTAETALQDSMAMLTTALQTFLNSIIGVLSRTGAPAIQDYGCIYRLDHIDDFGNVYFRMMNPSQIFYYLESEDCQSGKFR</sequence>
<keyword evidence="2" id="KW-1185">Reference proteome</keyword>
<dbReference type="Proteomes" id="UP000222831">
    <property type="component" value="Segment"/>
</dbReference>
<dbReference type="KEGG" id="vg:40074553"/>
<protein>
    <submittedName>
        <fullName evidence="1">Uncharacterized protein</fullName>
    </submittedName>
</protein>
<accession>A0A1L7N0X9</accession>
<dbReference type="EMBL" id="AP017924">
    <property type="protein sequence ID" value="BAW19132.1"/>
    <property type="molecule type" value="Genomic_DNA"/>
</dbReference>
<proteinExistence type="predicted"/>
<organism evidence="1 2">
    <name type="scientific">Ralstonia phage RP12</name>
    <dbReference type="NCBI Taxonomy" id="1923889"/>
    <lineage>
        <taxon>Viruses</taxon>
        <taxon>Duplodnaviria</taxon>
        <taxon>Heunggongvirae</taxon>
        <taxon>Uroviricota</taxon>
        <taxon>Caudoviricetes</taxon>
        <taxon>Chimalliviridae</taxon>
        <taxon>Ripduovirus</taxon>
        <taxon>Ripduovirus RP12</taxon>
    </lineage>
</organism>